<evidence type="ECO:0000313" key="4">
    <source>
        <dbReference type="Proteomes" id="UP000009049"/>
    </source>
</evidence>
<dbReference type="EMBL" id="CP001712">
    <property type="protein sequence ID" value="EAR16255.1"/>
    <property type="molecule type" value="Genomic_DNA"/>
</dbReference>
<name>A4CH47_ROBBH</name>
<protein>
    <recommendedName>
        <fullName evidence="2">UPF0102 protein RB2501_05135</fullName>
    </recommendedName>
</protein>
<dbReference type="InterPro" id="IPR011856">
    <property type="entry name" value="tRNA_endonuc-like_dom_sf"/>
</dbReference>
<dbReference type="PANTHER" id="PTHR34039">
    <property type="entry name" value="UPF0102 PROTEIN YRAN"/>
    <property type="match status" value="1"/>
</dbReference>
<dbReference type="InterPro" id="IPR011335">
    <property type="entry name" value="Restrct_endonuc-II-like"/>
</dbReference>
<comment type="similarity">
    <text evidence="1 2">Belongs to the UPF0102 family.</text>
</comment>
<dbReference type="Pfam" id="PF02021">
    <property type="entry name" value="UPF0102"/>
    <property type="match status" value="1"/>
</dbReference>
<dbReference type="AlphaFoldDB" id="A4CH47"/>
<keyword evidence="4" id="KW-1185">Reference proteome</keyword>
<dbReference type="KEGG" id="rbi:RB2501_05135"/>
<gene>
    <name evidence="3" type="ordered locus">RB2501_05135</name>
</gene>
<evidence type="ECO:0000313" key="3">
    <source>
        <dbReference type="EMBL" id="EAR16255.1"/>
    </source>
</evidence>
<dbReference type="PANTHER" id="PTHR34039:SF1">
    <property type="entry name" value="UPF0102 PROTEIN YRAN"/>
    <property type="match status" value="1"/>
</dbReference>
<organism evidence="3 4">
    <name type="scientific">Robiginitalea biformata (strain ATCC BAA-864 / DSM 15991 / KCTC 12146 / HTCC2501)</name>
    <dbReference type="NCBI Taxonomy" id="313596"/>
    <lineage>
        <taxon>Bacteria</taxon>
        <taxon>Pseudomonadati</taxon>
        <taxon>Bacteroidota</taxon>
        <taxon>Flavobacteriia</taxon>
        <taxon>Flavobacteriales</taxon>
        <taxon>Flavobacteriaceae</taxon>
        <taxon>Robiginitalea</taxon>
    </lineage>
</organism>
<reference evidence="3 4" key="1">
    <citation type="journal article" date="2009" name="J. Bacteriol.">
        <title>Complete genome sequence of Robiginitalea biformata HTCC2501.</title>
        <authorList>
            <person name="Oh H.M."/>
            <person name="Giovannoni S.J."/>
            <person name="Lee K."/>
            <person name="Ferriera S."/>
            <person name="Johnson J."/>
            <person name="Cho J.C."/>
        </authorList>
    </citation>
    <scope>NUCLEOTIDE SEQUENCE [LARGE SCALE GENOMIC DNA]</scope>
    <source>
        <strain evidence="4">ATCC BAA-864 / HTCC2501 / KCTC 12146</strain>
    </source>
</reference>
<dbReference type="eggNOG" id="COG0792">
    <property type="taxonomic scope" value="Bacteria"/>
</dbReference>
<sequence>MKPNQNMPEETTCDIGREGEDYAVRYLLASGYRILCRNYRYRRAEIDVLAFREGVLVVIEVKTRTRAFYEALSRSIPRSKIARLVRAADHYVRSNGLRAEVRFDIIQVIRLREGYRLVHLEDAFYFFQ</sequence>
<dbReference type="Proteomes" id="UP000009049">
    <property type="component" value="Chromosome"/>
</dbReference>
<dbReference type="STRING" id="313596.RB2501_05135"/>
<dbReference type="HOGENOM" id="CLU_115353_2_1_10"/>
<dbReference type="GO" id="GO:0003676">
    <property type="term" value="F:nucleic acid binding"/>
    <property type="evidence" value="ECO:0007669"/>
    <property type="project" value="InterPro"/>
</dbReference>
<evidence type="ECO:0000256" key="2">
    <source>
        <dbReference type="HAMAP-Rule" id="MF_00048"/>
    </source>
</evidence>
<accession>A4CH47</accession>
<dbReference type="SUPFAM" id="SSF52980">
    <property type="entry name" value="Restriction endonuclease-like"/>
    <property type="match status" value="1"/>
</dbReference>
<proteinExistence type="inferred from homology"/>
<dbReference type="Gene3D" id="3.40.1350.10">
    <property type="match status" value="1"/>
</dbReference>
<dbReference type="HAMAP" id="MF_00048">
    <property type="entry name" value="UPF0102"/>
    <property type="match status" value="1"/>
</dbReference>
<evidence type="ECO:0000256" key="1">
    <source>
        <dbReference type="ARBA" id="ARBA00006738"/>
    </source>
</evidence>
<dbReference type="InterPro" id="IPR003509">
    <property type="entry name" value="UPF0102_YraN-like"/>
</dbReference>